<evidence type="ECO:0000256" key="1">
    <source>
        <dbReference type="SAM" id="MobiDB-lite"/>
    </source>
</evidence>
<keyword evidence="2" id="KW-0472">Membrane</keyword>
<dbReference type="AlphaFoldDB" id="A0A5C6DLM4"/>
<dbReference type="EMBL" id="SJPY01000008">
    <property type="protein sequence ID" value="TWU36531.1"/>
    <property type="molecule type" value="Genomic_DNA"/>
</dbReference>
<feature type="transmembrane region" description="Helical" evidence="2">
    <location>
        <begin position="59"/>
        <end position="92"/>
    </location>
</feature>
<keyword evidence="2" id="KW-0812">Transmembrane</keyword>
<keyword evidence="2" id="KW-1133">Transmembrane helix</keyword>
<evidence type="ECO:0000313" key="3">
    <source>
        <dbReference type="EMBL" id="TWU36531.1"/>
    </source>
</evidence>
<proteinExistence type="predicted"/>
<comment type="caution">
    <text evidence="3">The sequence shown here is derived from an EMBL/GenBank/DDBJ whole genome shotgun (WGS) entry which is preliminary data.</text>
</comment>
<accession>A0A5C6DLM4</accession>
<feature type="transmembrane region" description="Helical" evidence="2">
    <location>
        <begin position="104"/>
        <end position="123"/>
    </location>
</feature>
<gene>
    <name evidence="3" type="ORF">Q31b_48120</name>
</gene>
<dbReference type="OrthoDB" id="257484at2"/>
<name>A0A5C6DLM4_9BACT</name>
<feature type="compositionally biased region" description="Low complexity" evidence="1">
    <location>
        <begin position="23"/>
        <end position="34"/>
    </location>
</feature>
<evidence type="ECO:0000313" key="4">
    <source>
        <dbReference type="Proteomes" id="UP000315471"/>
    </source>
</evidence>
<feature type="region of interest" description="Disordered" evidence="1">
    <location>
        <begin position="1"/>
        <end position="40"/>
    </location>
</feature>
<organism evidence="3 4">
    <name type="scientific">Novipirellula aureliae</name>
    <dbReference type="NCBI Taxonomy" id="2527966"/>
    <lineage>
        <taxon>Bacteria</taxon>
        <taxon>Pseudomonadati</taxon>
        <taxon>Planctomycetota</taxon>
        <taxon>Planctomycetia</taxon>
        <taxon>Pirellulales</taxon>
        <taxon>Pirellulaceae</taxon>
        <taxon>Novipirellula</taxon>
    </lineage>
</organism>
<reference evidence="3 4" key="1">
    <citation type="submission" date="2019-02" db="EMBL/GenBank/DDBJ databases">
        <title>Deep-cultivation of Planctomycetes and their phenomic and genomic characterization uncovers novel biology.</title>
        <authorList>
            <person name="Wiegand S."/>
            <person name="Jogler M."/>
            <person name="Boedeker C."/>
            <person name="Pinto D."/>
            <person name="Vollmers J."/>
            <person name="Rivas-Marin E."/>
            <person name="Kohn T."/>
            <person name="Peeters S.H."/>
            <person name="Heuer A."/>
            <person name="Rast P."/>
            <person name="Oberbeckmann S."/>
            <person name="Bunk B."/>
            <person name="Jeske O."/>
            <person name="Meyerdierks A."/>
            <person name="Storesund J.E."/>
            <person name="Kallscheuer N."/>
            <person name="Luecker S."/>
            <person name="Lage O.M."/>
            <person name="Pohl T."/>
            <person name="Merkel B.J."/>
            <person name="Hornburger P."/>
            <person name="Mueller R.-W."/>
            <person name="Bruemmer F."/>
            <person name="Labrenz M."/>
            <person name="Spormann A.M."/>
            <person name="Op Den Camp H."/>
            <person name="Overmann J."/>
            <person name="Amann R."/>
            <person name="Jetten M.S.M."/>
            <person name="Mascher T."/>
            <person name="Medema M.H."/>
            <person name="Devos D.P."/>
            <person name="Kaster A.-K."/>
            <person name="Ovreas L."/>
            <person name="Rohde M."/>
            <person name="Galperin M.Y."/>
            <person name="Jogler C."/>
        </authorList>
    </citation>
    <scope>NUCLEOTIDE SEQUENCE [LARGE SCALE GENOMIC DNA]</scope>
    <source>
        <strain evidence="3 4">Q31b</strain>
    </source>
</reference>
<dbReference type="Proteomes" id="UP000315471">
    <property type="component" value="Unassembled WGS sequence"/>
</dbReference>
<keyword evidence="4" id="KW-1185">Reference proteome</keyword>
<evidence type="ECO:0008006" key="5">
    <source>
        <dbReference type="Google" id="ProtNLM"/>
    </source>
</evidence>
<evidence type="ECO:0000256" key="2">
    <source>
        <dbReference type="SAM" id="Phobius"/>
    </source>
</evidence>
<protein>
    <recommendedName>
        <fullName evidence="5">DUF4190 domain-containing protein</fullName>
    </recommendedName>
</protein>
<sequence length="272" mass="29857">MASNADPKLADQNPPDHDPPGQNPSGQNPPGQNPIVPMMGAEGGFETDEEIAPFRISGILCLLLGLLSITALIGYVMIALPLAAIAIGFVALRKWDGPKPTGVTAAKIGMVLAVAFGTCGFFIHHGRSSTLGNQAEYFARQYLKIVGEGDFEIALEMKKDAVNRLPVHMPLREHYQSSEELIKSMDEFRSSGMNLKVYGLGPEVDWQIKRGVRVYQHYGRQLAEMVFTTPPGQPSTDVYVSLEYKIDPDGDGQWRIDQFRADLKRTVAESVL</sequence>
<dbReference type="RefSeq" id="WP_146601962.1">
    <property type="nucleotide sequence ID" value="NZ_SJPY01000008.1"/>
</dbReference>